<dbReference type="Proteomes" id="UP000550401">
    <property type="component" value="Unassembled WGS sequence"/>
</dbReference>
<dbReference type="PANTHER" id="PTHR38013:SF1">
    <property type="entry name" value="GLYCOPROTEIN_POLYSACCHARIDE METABOLISM"/>
    <property type="match status" value="1"/>
</dbReference>
<accession>A0A839FA25</accession>
<dbReference type="InterPro" id="IPR039366">
    <property type="entry name" value="Pilotin"/>
</dbReference>
<keyword evidence="1" id="KW-0449">Lipoprotein</keyword>
<dbReference type="PROSITE" id="PS51257">
    <property type="entry name" value="PROKAR_LIPOPROTEIN"/>
    <property type="match status" value="1"/>
</dbReference>
<dbReference type="PANTHER" id="PTHR38013">
    <property type="entry name" value="GLYCOPROTEIN/POLYSACCHARIDE METABOLISM"/>
    <property type="match status" value="1"/>
</dbReference>
<evidence type="ECO:0000313" key="1">
    <source>
        <dbReference type="EMBL" id="MBA8888974.1"/>
    </source>
</evidence>
<evidence type="ECO:0000313" key="2">
    <source>
        <dbReference type="Proteomes" id="UP000550401"/>
    </source>
</evidence>
<dbReference type="RefSeq" id="WP_182532017.1">
    <property type="nucleotide sequence ID" value="NZ_JACGXL010000005.1"/>
</dbReference>
<dbReference type="Pfam" id="PF09619">
    <property type="entry name" value="YscW"/>
    <property type="match status" value="1"/>
</dbReference>
<name>A0A839FA25_9GAMM</name>
<sequence length="149" mass="15602">MRPILLSIVVVALAACQSGPAPDRGGGKSVTPQQPAPVVHGRASYLERMLMSPGAVLEVQLIDDRIADAPGTAGSATVARMSYGDLHAPPYAFDLPYDPARVDAGGRYSLRATLREADGRLLFATDARVPVTPGAAAPVEFRLVRVATP</sequence>
<reference evidence="1 2" key="1">
    <citation type="submission" date="2020-07" db="EMBL/GenBank/DDBJ databases">
        <title>Genomic Encyclopedia of Type Strains, Phase IV (KMG-V): Genome sequencing to study the core and pangenomes of soil and plant-associated prokaryotes.</title>
        <authorList>
            <person name="Whitman W."/>
        </authorList>
    </citation>
    <scope>NUCLEOTIDE SEQUENCE [LARGE SCALE GENOMIC DNA]</scope>
    <source>
        <strain evidence="1 2">RH2WT43</strain>
    </source>
</reference>
<comment type="caution">
    <text evidence="1">The sequence shown here is derived from an EMBL/GenBank/DDBJ whole genome shotgun (WGS) entry which is preliminary data.</text>
</comment>
<keyword evidence="2" id="KW-1185">Reference proteome</keyword>
<dbReference type="EMBL" id="JACGXL010000005">
    <property type="protein sequence ID" value="MBA8888974.1"/>
    <property type="molecule type" value="Genomic_DNA"/>
</dbReference>
<organism evidence="1 2">
    <name type="scientific">Dokdonella fugitiva</name>
    <dbReference type="NCBI Taxonomy" id="328517"/>
    <lineage>
        <taxon>Bacteria</taxon>
        <taxon>Pseudomonadati</taxon>
        <taxon>Pseudomonadota</taxon>
        <taxon>Gammaproteobacteria</taxon>
        <taxon>Lysobacterales</taxon>
        <taxon>Rhodanobacteraceae</taxon>
        <taxon>Dokdonella</taxon>
    </lineage>
</organism>
<dbReference type="InterPro" id="IPR053196">
    <property type="entry name" value="Lipoprotein_YbaY-like"/>
</dbReference>
<protein>
    <submittedName>
        <fullName evidence="1">Putative lipoprotein YbaY</fullName>
    </submittedName>
</protein>
<dbReference type="AlphaFoldDB" id="A0A839FA25"/>
<gene>
    <name evidence="1" type="ORF">FHW12_003210</name>
</gene>
<proteinExistence type="predicted"/>